<name>A0A7G2CDX7_9TRYP</name>
<dbReference type="EMBL" id="LR877150">
    <property type="protein sequence ID" value="CAD2216342.1"/>
    <property type="molecule type" value="Genomic_DNA"/>
</dbReference>
<keyword evidence="3" id="KW-1185">Reference proteome</keyword>
<evidence type="ECO:0000313" key="3">
    <source>
        <dbReference type="Proteomes" id="UP000515908"/>
    </source>
</evidence>
<protein>
    <submittedName>
        <fullName evidence="2">Uncharacterized protein</fullName>
    </submittedName>
</protein>
<gene>
    <name evidence="2" type="ORF">ADEAN_000380400</name>
</gene>
<proteinExistence type="predicted"/>
<dbReference type="Proteomes" id="UP000515908">
    <property type="component" value="Chromosome 06"/>
</dbReference>
<dbReference type="AlphaFoldDB" id="A0A7G2CDX7"/>
<sequence length="85" mass="9535">MEQGEEREKTTKFQQELKTLSEGIHDDTSLVLADLQKCNAPFLNKVVQSRWEAIGTTEEPLVFSSVLGHAPEDGHTKRQKSVSHS</sequence>
<dbReference type="VEuPathDB" id="TriTrypDB:ADEAN_000380400"/>
<accession>A0A7G2CDX7</accession>
<evidence type="ECO:0000313" key="2">
    <source>
        <dbReference type="EMBL" id="CAD2216342.1"/>
    </source>
</evidence>
<organism evidence="2 3">
    <name type="scientific">Angomonas deanei</name>
    <dbReference type="NCBI Taxonomy" id="59799"/>
    <lineage>
        <taxon>Eukaryota</taxon>
        <taxon>Discoba</taxon>
        <taxon>Euglenozoa</taxon>
        <taxon>Kinetoplastea</taxon>
        <taxon>Metakinetoplastina</taxon>
        <taxon>Trypanosomatida</taxon>
        <taxon>Trypanosomatidae</taxon>
        <taxon>Strigomonadinae</taxon>
        <taxon>Angomonas</taxon>
    </lineage>
</organism>
<reference evidence="2 3" key="1">
    <citation type="submission" date="2020-08" db="EMBL/GenBank/DDBJ databases">
        <authorList>
            <person name="Newling K."/>
            <person name="Davey J."/>
            <person name="Forrester S."/>
        </authorList>
    </citation>
    <scope>NUCLEOTIDE SEQUENCE [LARGE SCALE GENOMIC DNA]</scope>
    <source>
        <strain evidence="3">Crithidia deanei Carvalho (ATCC PRA-265)</strain>
    </source>
</reference>
<feature type="region of interest" description="Disordered" evidence="1">
    <location>
        <begin position="66"/>
        <end position="85"/>
    </location>
</feature>
<evidence type="ECO:0000256" key="1">
    <source>
        <dbReference type="SAM" id="MobiDB-lite"/>
    </source>
</evidence>